<dbReference type="EMBL" id="JBHUMO010000043">
    <property type="protein sequence ID" value="MFD2729078.1"/>
    <property type="molecule type" value="Genomic_DNA"/>
</dbReference>
<gene>
    <name evidence="9" type="ORF">ACFSR0_06545</name>
</gene>
<keyword evidence="4 6" id="KW-1133">Transmembrane helix</keyword>
<feature type="transmembrane region" description="Helical" evidence="6">
    <location>
        <begin position="20"/>
        <end position="37"/>
    </location>
</feature>
<keyword evidence="3 6" id="KW-0812">Transmembrane</keyword>
<comment type="subcellular location">
    <subcellularLocation>
        <location evidence="1">Cell membrane</location>
        <topology evidence="1">Multi-pass membrane protein</topology>
    </subcellularLocation>
</comment>
<dbReference type="PANTHER" id="PTHR30287">
    <property type="entry name" value="MEMBRANE COMPONENT OF PREDICTED ABC SUPERFAMILY METABOLITE UPTAKE TRANSPORTER"/>
    <property type="match status" value="1"/>
</dbReference>
<feature type="domain" description="MacB-like periplasmic core" evidence="8">
    <location>
        <begin position="24"/>
        <end position="218"/>
    </location>
</feature>
<name>A0ABW5TKU7_9ENTE</name>
<evidence type="ECO:0000259" key="7">
    <source>
        <dbReference type="Pfam" id="PF02687"/>
    </source>
</evidence>
<feature type="transmembrane region" description="Helical" evidence="6">
    <location>
        <begin position="328"/>
        <end position="351"/>
    </location>
</feature>
<dbReference type="Pfam" id="PF12704">
    <property type="entry name" value="MacB_PCD"/>
    <property type="match status" value="1"/>
</dbReference>
<evidence type="ECO:0000256" key="2">
    <source>
        <dbReference type="ARBA" id="ARBA00022475"/>
    </source>
</evidence>
<reference evidence="10" key="1">
    <citation type="journal article" date="2019" name="Int. J. Syst. Evol. Microbiol.">
        <title>The Global Catalogue of Microorganisms (GCM) 10K type strain sequencing project: providing services to taxonomists for standard genome sequencing and annotation.</title>
        <authorList>
            <consortium name="The Broad Institute Genomics Platform"/>
            <consortium name="The Broad Institute Genome Sequencing Center for Infectious Disease"/>
            <person name="Wu L."/>
            <person name="Ma J."/>
        </authorList>
    </citation>
    <scope>NUCLEOTIDE SEQUENCE [LARGE SCALE GENOMIC DNA]</scope>
    <source>
        <strain evidence="10">TISTR 932</strain>
    </source>
</reference>
<feature type="transmembrane region" description="Helical" evidence="6">
    <location>
        <begin position="449"/>
        <end position="469"/>
    </location>
</feature>
<feature type="transmembrane region" description="Helical" evidence="6">
    <location>
        <begin position="673"/>
        <end position="698"/>
    </location>
</feature>
<dbReference type="InterPro" id="IPR038766">
    <property type="entry name" value="Membrane_comp_ABC_pdt"/>
</dbReference>
<feature type="domain" description="ABC3 transporter permease C-terminal" evidence="7">
    <location>
        <begin position="283"/>
        <end position="393"/>
    </location>
</feature>
<keyword evidence="10" id="KW-1185">Reference proteome</keyword>
<dbReference type="InterPro" id="IPR003838">
    <property type="entry name" value="ABC3_permease_C"/>
</dbReference>
<feature type="transmembrane region" description="Helical" evidence="6">
    <location>
        <begin position="732"/>
        <end position="753"/>
    </location>
</feature>
<feature type="transmembrane region" description="Helical" evidence="6">
    <location>
        <begin position="280"/>
        <end position="300"/>
    </location>
</feature>
<evidence type="ECO:0000256" key="1">
    <source>
        <dbReference type="ARBA" id="ARBA00004651"/>
    </source>
</evidence>
<evidence type="ECO:0000313" key="10">
    <source>
        <dbReference type="Proteomes" id="UP001597427"/>
    </source>
</evidence>
<evidence type="ECO:0000256" key="5">
    <source>
        <dbReference type="ARBA" id="ARBA00023136"/>
    </source>
</evidence>
<keyword evidence="5 6" id="KW-0472">Membrane</keyword>
<feature type="domain" description="ABC3 transporter permease C-terminal" evidence="7">
    <location>
        <begin position="682"/>
        <end position="798"/>
    </location>
</feature>
<protein>
    <submittedName>
        <fullName evidence="9">ABC transporter permease</fullName>
    </submittedName>
</protein>
<sequence length="808" mass="91223">MNKQFVRSAWRDIRQTPARFLSLVSIIFLGVAFFVGIKATAPDMKQSADAYFREMKLADITMTSMQGFSQAQINDVTNFSRVKHVAAQTVADVTFTTNGEVVRLSNFDEQAKVNQVTLIKGRFPKTDTEIVLDQSVKNEKKLAIGDQVTFHDNHQLQRSTYTIVGFIQSPVYLDETNRGASFVGNGSVAHYGMVATSNFVNRRPTTLAIQLENSITNAATYSSLYKKEVNQAKQELHAFLVNRASFANEMGDLNTLQFFTRQDVPGYSEYKQNANRIDSLATVFPTIFFLIACLISLTSVRRMVDEKRMEVGLFFALGYRPVEIIGKFLLYVGSACLIGVLSGLAVGFTLFPKIIIEAYSQVYSIRGYQLMWPINLIVLATLFAIVCTIGVAIVVLMLEVKRKPAELMRPKAPRAGQRILLEQIRPFWRRVNFHYKVMFRNLFRYKGRMWLTIIGIASCTAMILTGFGLKDSIGDIVPLQFQKIWNYQAVVTLGQEDSALFDTFAKEKGVAQLVPVDANERTVTRPGYQNQKVVVTIPKNRKQLNKVQLLQATTSNQTYTLPDEGAFVSEKLATLYHLKRGDVLSVQLIDGQYTKVRIAQIVKNYVGHALFLSSSYYQKLTGNQPIYRTGLVTFNKDFDGAAIKKLTNQWQKQQQVVNIRLMSQSKKDLAKSLGVLTLVVWILIIAAGMLAFIVLYSLNSMNVSERIRELSTMKVLGFFHHEVTLYVFRENILLALIGIGFGLFGGTFLHRFVIQTVEMDTTLFVKQMHWQSYFYAGGITFLFTLIVGGVMHLQLKKIDMLDALKANE</sequence>
<evidence type="ECO:0000259" key="8">
    <source>
        <dbReference type="Pfam" id="PF12704"/>
    </source>
</evidence>
<evidence type="ECO:0000256" key="6">
    <source>
        <dbReference type="SAM" id="Phobius"/>
    </source>
</evidence>
<evidence type="ECO:0000313" key="9">
    <source>
        <dbReference type="EMBL" id="MFD2729078.1"/>
    </source>
</evidence>
<dbReference type="InterPro" id="IPR025857">
    <property type="entry name" value="MacB_PCD"/>
</dbReference>
<feature type="transmembrane region" description="Helical" evidence="6">
    <location>
        <begin position="773"/>
        <end position="795"/>
    </location>
</feature>
<evidence type="ECO:0000256" key="3">
    <source>
        <dbReference type="ARBA" id="ARBA00022692"/>
    </source>
</evidence>
<accession>A0ABW5TKU7</accession>
<dbReference type="Pfam" id="PF02687">
    <property type="entry name" value="FtsX"/>
    <property type="match status" value="2"/>
</dbReference>
<feature type="transmembrane region" description="Helical" evidence="6">
    <location>
        <begin position="371"/>
        <end position="398"/>
    </location>
</feature>
<organism evidence="9 10">
    <name type="scientific">Enterococcus camelliae</name>
    <dbReference type="NCBI Taxonomy" id="453959"/>
    <lineage>
        <taxon>Bacteria</taxon>
        <taxon>Bacillati</taxon>
        <taxon>Bacillota</taxon>
        <taxon>Bacilli</taxon>
        <taxon>Lactobacillales</taxon>
        <taxon>Enterococcaceae</taxon>
        <taxon>Enterococcus</taxon>
    </lineage>
</organism>
<keyword evidence="2" id="KW-1003">Cell membrane</keyword>
<proteinExistence type="predicted"/>
<comment type="caution">
    <text evidence="9">The sequence shown here is derived from an EMBL/GenBank/DDBJ whole genome shotgun (WGS) entry which is preliminary data.</text>
</comment>
<evidence type="ECO:0000256" key="4">
    <source>
        <dbReference type="ARBA" id="ARBA00022989"/>
    </source>
</evidence>
<dbReference type="Proteomes" id="UP001597427">
    <property type="component" value="Unassembled WGS sequence"/>
</dbReference>
<dbReference type="RefSeq" id="WP_379981100.1">
    <property type="nucleotide sequence ID" value="NZ_JBHUMO010000043.1"/>
</dbReference>
<dbReference type="PANTHER" id="PTHR30287:SF1">
    <property type="entry name" value="INNER MEMBRANE PROTEIN"/>
    <property type="match status" value="1"/>
</dbReference>